<keyword evidence="3 7" id="KW-0479">Metal-binding</keyword>
<dbReference type="Pfam" id="PF00067">
    <property type="entry name" value="p450"/>
    <property type="match status" value="1"/>
</dbReference>
<evidence type="ECO:0000313" key="8">
    <source>
        <dbReference type="EMBL" id="QDL92329.1"/>
    </source>
</evidence>
<name>A0A5B8FZX1_9RHOB</name>
<dbReference type="EMBL" id="CP040818">
    <property type="protein sequence ID" value="QDL92329.1"/>
    <property type="molecule type" value="Genomic_DNA"/>
</dbReference>
<dbReference type="InterPro" id="IPR036396">
    <property type="entry name" value="Cyt_P450_sf"/>
</dbReference>
<comment type="cofactor">
    <cofactor evidence="7">
        <name>heme</name>
        <dbReference type="ChEBI" id="CHEBI:30413"/>
    </cofactor>
</comment>
<evidence type="ECO:0000256" key="5">
    <source>
        <dbReference type="ARBA" id="ARBA00023004"/>
    </source>
</evidence>
<dbReference type="PANTHER" id="PTHR24291:SF50">
    <property type="entry name" value="BIFUNCTIONAL ALBAFLAVENONE MONOOXYGENASE_TERPENE SYNTHASE"/>
    <property type="match status" value="1"/>
</dbReference>
<protein>
    <submittedName>
        <fullName evidence="8">Cytochrome P450</fullName>
    </submittedName>
</protein>
<dbReference type="GO" id="GO:0020037">
    <property type="term" value="F:heme binding"/>
    <property type="evidence" value="ECO:0007669"/>
    <property type="project" value="InterPro"/>
</dbReference>
<dbReference type="GO" id="GO:0016705">
    <property type="term" value="F:oxidoreductase activity, acting on paired donors, with incorporation or reduction of molecular oxygen"/>
    <property type="evidence" value="ECO:0007669"/>
    <property type="project" value="InterPro"/>
</dbReference>
<evidence type="ECO:0000256" key="4">
    <source>
        <dbReference type="ARBA" id="ARBA00023002"/>
    </source>
</evidence>
<gene>
    <name evidence="8" type="ORF">FDP22_11420</name>
</gene>
<evidence type="ECO:0000256" key="6">
    <source>
        <dbReference type="ARBA" id="ARBA00023033"/>
    </source>
</evidence>
<dbReference type="Gene3D" id="1.10.630.10">
    <property type="entry name" value="Cytochrome P450"/>
    <property type="match status" value="1"/>
</dbReference>
<evidence type="ECO:0000256" key="3">
    <source>
        <dbReference type="ARBA" id="ARBA00022723"/>
    </source>
</evidence>
<keyword evidence="6" id="KW-0503">Monooxygenase</keyword>
<dbReference type="PRINTS" id="PR00463">
    <property type="entry name" value="EP450I"/>
</dbReference>
<evidence type="ECO:0000256" key="2">
    <source>
        <dbReference type="ARBA" id="ARBA00022617"/>
    </source>
</evidence>
<dbReference type="Proteomes" id="UP000305888">
    <property type="component" value="Chromosome"/>
</dbReference>
<evidence type="ECO:0000256" key="1">
    <source>
        <dbReference type="ARBA" id="ARBA00010617"/>
    </source>
</evidence>
<dbReference type="GO" id="GO:0004497">
    <property type="term" value="F:monooxygenase activity"/>
    <property type="evidence" value="ECO:0007669"/>
    <property type="project" value="UniProtKB-KW"/>
</dbReference>
<dbReference type="GO" id="GO:0005506">
    <property type="term" value="F:iron ion binding"/>
    <property type="evidence" value="ECO:0007669"/>
    <property type="project" value="InterPro"/>
</dbReference>
<keyword evidence="5 7" id="KW-0408">Iron</keyword>
<dbReference type="InterPro" id="IPR050196">
    <property type="entry name" value="Cytochrome_P450_Monoox"/>
</dbReference>
<dbReference type="PRINTS" id="PR00385">
    <property type="entry name" value="P450"/>
</dbReference>
<dbReference type="AlphaFoldDB" id="A0A5B8FZX1"/>
<comment type="similarity">
    <text evidence="1">Belongs to the cytochrome P450 family.</text>
</comment>
<reference evidence="8 9" key="1">
    <citation type="submission" date="2019-06" db="EMBL/GenBank/DDBJ databases">
        <title>Genome sequence of Rhodobacteraceae bacterium D4M1.</title>
        <authorList>
            <person name="Cao J."/>
        </authorList>
    </citation>
    <scope>NUCLEOTIDE SEQUENCE [LARGE SCALE GENOMIC DNA]</scope>
    <source>
        <strain evidence="8 9">D4M1</strain>
    </source>
</reference>
<keyword evidence="9" id="KW-1185">Reference proteome</keyword>
<keyword evidence="2 7" id="KW-0349">Heme</keyword>
<evidence type="ECO:0000256" key="7">
    <source>
        <dbReference type="PIRSR" id="PIRSR602401-1"/>
    </source>
</evidence>
<evidence type="ECO:0000313" key="9">
    <source>
        <dbReference type="Proteomes" id="UP000305888"/>
    </source>
</evidence>
<dbReference type="OrthoDB" id="9764248at2"/>
<proteinExistence type="inferred from homology"/>
<organism evidence="8 9">
    <name type="scientific">Paroceanicella profunda</name>
    <dbReference type="NCBI Taxonomy" id="2579971"/>
    <lineage>
        <taxon>Bacteria</taxon>
        <taxon>Pseudomonadati</taxon>
        <taxon>Pseudomonadota</taxon>
        <taxon>Alphaproteobacteria</taxon>
        <taxon>Rhodobacterales</taxon>
        <taxon>Paracoccaceae</taxon>
        <taxon>Paroceanicella</taxon>
    </lineage>
</organism>
<sequence>MKKARATVQLSDEFLAAIDAEGGRFVPPCPERRSAPIPLWKIMKLYRENIIAVFSENDFRRPIIHGRYLALDVYTVNDPALVQETFQTKHEIFQRKTPQMRHALAPLLGDGLFVSDSETWKRRRAVVGPIIHTSKVRSFSPLMCETAVEWREHWQDLGDGAEVNVLAEMAELTAEIISRTVFGRRLGREHTSEIVAGFAEYQKHIDQMDIPSVLGLPDWFPRPRGLKVGRALRRVHGVIDEIVERFEQGTGDAEAVIGQLFAARAEGAEGAEALDREAIRNEAIVIFMAGHETTANTLAWAWFLISQSSRVRDRLQDELADVLEGRAPDIDDVRGLPYTRAIIEETLRLYPPVPILGRQALADGDINGTQVKRGSVVMVSPFMLHRKPDLWSRPDEFIPERFDERLTPRPSKYAYIPFAIGPRICPGLTFGLTEAILCLATLAQAFELDLAEGHVVRTQCRLTLRPGDTLPMLLRPRAAGAPASAAGQPLTEAPA</sequence>
<dbReference type="KEGG" id="ppru:FDP22_11420"/>
<accession>A0A5B8FZX1</accession>
<dbReference type="InterPro" id="IPR001128">
    <property type="entry name" value="Cyt_P450"/>
</dbReference>
<keyword evidence="4" id="KW-0560">Oxidoreductase</keyword>
<feature type="binding site" description="axial binding residue" evidence="7">
    <location>
        <position position="425"/>
    </location>
    <ligand>
        <name>heme</name>
        <dbReference type="ChEBI" id="CHEBI:30413"/>
    </ligand>
    <ligandPart>
        <name>Fe</name>
        <dbReference type="ChEBI" id="CHEBI:18248"/>
    </ligandPart>
</feature>
<dbReference type="PANTHER" id="PTHR24291">
    <property type="entry name" value="CYTOCHROME P450 FAMILY 4"/>
    <property type="match status" value="1"/>
</dbReference>
<dbReference type="SUPFAM" id="SSF48264">
    <property type="entry name" value="Cytochrome P450"/>
    <property type="match status" value="1"/>
</dbReference>
<dbReference type="InterPro" id="IPR002401">
    <property type="entry name" value="Cyt_P450_E_grp-I"/>
</dbReference>